<reference evidence="2 3" key="1">
    <citation type="submission" date="2021-06" db="EMBL/GenBank/DDBJ databases">
        <title>Actinomycetes sequencing.</title>
        <authorList>
            <person name="Shan Q."/>
        </authorList>
    </citation>
    <scope>NUCLEOTIDE SEQUENCE [LARGE SCALE GENOMIC DNA]</scope>
    <source>
        <strain evidence="2 3">NEAU-G5</strain>
    </source>
</reference>
<proteinExistence type="predicted"/>
<dbReference type="PANTHER" id="PTHR40265:SF1">
    <property type="entry name" value="GLYOXALASE-LIKE DOMAIN-CONTAINING PROTEIN"/>
    <property type="match status" value="1"/>
</dbReference>
<dbReference type="PROSITE" id="PS51819">
    <property type="entry name" value="VOC"/>
    <property type="match status" value="1"/>
</dbReference>
<dbReference type="InterPro" id="IPR037523">
    <property type="entry name" value="VOC_core"/>
</dbReference>
<keyword evidence="3" id="KW-1185">Reference proteome</keyword>
<dbReference type="Gene3D" id="3.10.180.10">
    <property type="entry name" value="2,3-Dihydroxybiphenyl 1,2-Dioxygenase, domain 1"/>
    <property type="match status" value="1"/>
</dbReference>
<organism evidence="2 3">
    <name type="scientific">Nocardia albiluteola</name>
    <dbReference type="NCBI Taxonomy" id="2842303"/>
    <lineage>
        <taxon>Bacteria</taxon>
        <taxon>Bacillati</taxon>
        <taxon>Actinomycetota</taxon>
        <taxon>Actinomycetes</taxon>
        <taxon>Mycobacteriales</taxon>
        <taxon>Nocardiaceae</taxon>
        <taxon>Nocardia</taxon>
    </lineage>
</organism>
<dbReference type="InterPro" id="IPR025870">
    <property type="entry name" value="Glyoxalase-like_dom"/>
</dbReference>
<dbReference type="RefSeq" id="WP_215919103.1">
    <property type="nucleotide sequence ID" value="NZ_JAHKNI010000007.1"/>
</dbReference>
<dbReference type="EMBL" id="JAHKNI010000007">
    <property type="protein sequence ID" value="MBU3064075.1"/>
    <property type="molecule type" value="Genomic_DNA"/>
</dbReference>
<feature type="domain" description="VOC" evidence="1">
    <location>
        <begin position="3"/>
        <end position="147"/>
    </location>
</feature>
<accession>A0ABS6B410</accession>
<dbReference type="Proteomes" id="UP000733379">
    <property type="component" value="Unassembled WGS sequence"/>
</dbReference>
<sequence>MSELDHLVLATPRLSETVETVAHLTGLEPVEGGRHPGRGTRNFLLGLGVGLGLGHGGYLEIIGPDPDQPEPPSPRPFDVDSLAGPRLVSWAVRVQDIDAAIAAVRAQGFDPGDASEMSRTTPRGETLRWRLTAGSPTGLVPFLIDWGDSPHPSFALPRLNLLRLTAVHPDPDAISARLRAISVDVAEADDAPRTAVAVRPGIREMLSAVVEGPKGAVALF</sequence>
<evidence type="ECO:0000313" key="2">
    <source>
        <dbReference type="EMBL" id="MBU3064075.1"/>
    </source>
</evidence>
<evidence type="ECO:0000313" key="3">
    <source>
        <dbReference type="Proteomes" id="UP000733379"/>
    </source>
</evidence>
<dbReference type="SUPFAM" id="SSF54593">
    <property type="entry name" value="Glyoxalase/Bleomycin resistance protein/Dihydroxybiphenyl dioxygenase"/>
    <property type="match status" value="1"/>
</dbReference>
<comment type="caution">
    <text evidence="2">The sequence shown here is derived from an EMBL/GenBank/DDBJ whole genome shotgun (WGS) entry which is preliminary data.</text>
</comment>
<dbReference type="InterPro" id="IPR029068">
    <property type="entry name" value="Glyas_Bleomycin-R_OHBP_Dase"/>
</dbReference>
<dbReference type="Pfam" id="PF13468">
    <property type="entry name" value="Glyoxalase_3"/>
    <property type="match status" value="1"/>
</dbReference>
<evidence type="ECO:0000259" key="1">
    <source>
        <dbReference type="PROSITE" id="PS51819"/>
    </source>
</evidence>
<name>A0ABS6B410_9NOCA</name>
<gene>
    <name evidence="2" type="ORF">KO481_21400</name>
</gene>
<dbReference type="PANTHER" id="PTHR40265">
    <property type="entry name" value="BLL2707 PROTEIN"/>
    <property type="match status" value="1"/>
</dbReference>
<protein>
    <submittedName>
        <fullName evidence="2">VOC family protein</fullName>
    </submittedName>
</protein>